<dbReference type="SUPFAM" id="SSF51338">
    <property type="entry name" value="Composite domain of metallo-dependent hydrolases"/>
    <property type="match status" value="1"/>
</dbReference>
<dbReference type="Gene3D" id="2.120.10.30">
    <property type="entry name" value="TolB, C-terminal domain"/>
    <property type="match status" value="3"/>
</dbReference>
<sequence>MNLDIAPDGQTILFDLLGQVFTIPVGGGEAVQLTEGMAWNSGAVFSHDGTKIAYLSDAGGVTNIWLMDSDGNNKHKLTDEKIIGFRTGLEWHPDGGALLANRKIYYLQRGSADLDIGLRGELSFKGKDTLCSNTNGIQCFSSYGKHTQQLSPKSSWYNRPVLSPNGRWLAYVNKYEFSDKKGGAINLELVNLKTGIHRKLLSNMDRWNSYWPRFVFTPDSKSILISYGGKIHRINIQTGTDVIIPFHANVAVQHRLPIPFQYTIEDSLKVRYIRDVSILPDQKTVIFSALSKIYRMDLTSKKVSPIIDWDIGVYHPDLSPDGKKLAYVSFDPKNREGDLFISDLKGEQVKKITKDSGYYAHPKWSIDGNRIAAFKTNQKISDRPIAFSKGSLYIWDLKAGTDHLISDAIRLNNSISFSADGRYLMYLREDKGKRVLEAIDCLTWDRKDLAITHADTEQVVVSPDGRYVAYHLLNNIYTAPLLPGWTFPITLAHDIKDVPILKLSVQVGGVDLQWSSDSQQLHWVSGNRIIQADISMAFKEAVKNPSNNKIPIRVAKKYLDTLTAIDFTVPKKIPAGILALTGGTLITMDKDSVIGRGTVLIKNNRIVDIGPVDNVRIPKEATVIDVSGKYIIPGMIDMHAHEFLPQGVVTRDWWAYREDLNFGVTTSRNPAFFYNYYGYHELSETGLMLAPRIYGAIAMSSFEVRFDSYKDALAQANTYREMGGILFKVHDDYPRGERQWMVRAAREAGLRITAHNSRDNSSLSNQSIFFDGFNGMEHSFSLGTIHGDLSKLIQASKICITPTLITESGAFKRLLFNYKDRTYYPETIKNRFGDRLLTDSRQGEKADFDTVFPQGSRGYDYAIRDVGLFKKGVPITAGSHTGYPGIELHWEMWLLARGGMRPYEALASSTIAAATAMGLSMELGSLAQGKLADLVILNKNPLLDIENSLSIDGVMKNGFLRQPGSLQQIWPEK</sequence>
<proteinExistence type="predicted"/>
<dbReference type="InterPro" id="IPR051781">
    <property type="entry name" value="Metallo-dep_Hydrolase"/>
</dbReference>
<dbReference type="Pfam" id="PF01979">
    <property type="entry name" value="Amidohydro_1"/>
    <property type="match status" value="1"/>
</dbReference>
<feature type="domain" description="Amidohydrolase-related" evidence="1">
    <location>
        <begin position="630"/>
        <end position="958"/>
    </location>
</feature>
<evidence type="ECO:0000313" key="3">
    <source>
        <dbReference type="Proteomes" id="UP000829517"/>
    </source>
</evidence>
<dbReference type="Pfam" id="PF07676">
    <property type="entry name" value="PD40"/>
    <property type="match status" value="2"/>
</dbReference>
<comment type="caution">
    <text evidence="2">The sequence shown here is derived from an EMBL/GenBank/DDBJ whole genome shotgun (WGS) entry which is preliminary data.</text>
</comment>
<protein>
    <submittedName>
        <fullName evidence="2">PD40 domain-containing protein</fullName>
    </submittedName>
</protein>
<evidence type="ECO:0000259" key="1">
    <source>
        <dbReference type="Pfam" id="PF01979"/>
    </source>
</evidence>
<dbReference type="InterPro" id="IPR006680">
    <property type="entry name" value="Amidohydro-rel"/>
</dbReference>
<dbReference type="RefSeq" id="WP_236960810.1">
    <property type="nucleotide sequence ID" value="NZ_JAETXX010000017.1"/>
</dbReference>
<dbReference type="PANTHER" id="PTHR43135:SF3">
    <property type="entry name" value="ALPHA-D-RIBOSE 1-METHYLPHOSPHONATE 5-TRIPHOSPHATE DIPHOSPHATASE"/>
    <property type="match status" value="1"/>
</dbReference>
<name>A0ABS9J7J1_9FLAO</name>
<dbReference type="Gene3D" id="2.30.40.10">
    <property type="entry name" value="Urease, subunit C, domain 1"/>
    <property type="match status" value="2"/>
</dbReference>
<evidence type="ECO:0000313" key="2">
    <source>
        <dbReference type="EMBL" id="MCF8716396.1"/>
    </source>
</evidence>
<dbReference type="InterPro" id="IPR011059">
    <property type="entry name" value="Metal-dep_hydrolase_composite"/>
</dbReference>
<keyword evidence="3" id="KW-1185">Reference proteome</keyword>
<dbReference type="InterPro" id="IPR011659">
    <property type="entry name" value="WD40"/>
</dbReference>
<dbReference type="InterPro" id="IPR032466">
    <property type="entry name" value="Metal_Hydrolase"/>
</dbReference>
<dbReference type="PANTHER" id="PTHR43135">
    <property type="entry name" value="ALPHA-D-RIBOSE 1-METHYLPHOSPHONATE 5-TRIPHOSPHATE DIPHOSPHATASE"/>
    <property type="match status" value="1"/>
</dbReference>
<dbReference type="InterPro" id="IPR011042">
    <property type="entry name" value="6-blade_b-propeller_TolB-like"/>
</dbReference>
<dbReference type="SUPFAM" id="SSF69304">
    <property type="entry name" value="Tricorn protease N-terminal domain"/>
    <property type="match status" value="1"/>
</dbReference>
<reference evidence="2 3" key="1">
    <citation type="submission" date="2021-01" db="EMBL/GenBank/DDBJ databases">
        <title>Genome sequencing of Joostella atrarenae M1-2 (= KCTC 23194).</title>
        <authorList>
            <person name="Zakaria M.R."/>
            <person name="Lam M.Q."/>
            <person name="Chong C.S."/>
        </authorList>
    </citation>
    <scope>NUCLEOTIDE SEQUENCE [LARGE SCALE GENOMIC DNA]</scope>
    <source>
        <strain evidence="2 3">M1-2</strain>
    </source>
</reference>
<gene>
    <name evidence="2" type="ORF">JM658_16315</name>
</gene>
<dbReference type="Proteomes" id="UP000829517">
    <property type="component" value="Unassembled WGS sequence"/>
</dbReference>
<dbReference type="Gene3D" id="3.20.20.140">
    <property type="entry name" value="Metal-dependent hydrolases"/>
    <property type="match status" value="2"/>
</dbReference>
<dbReference type="SUPFAM" id="SSF51556">
    <property type="entry name" value="Metallo-dependent hydrolases"/>
    <property type="match status" value="1"/>
</dbReference>
<organism evidence="2 3">
    <name type="scientific">Joostella atrarenae</name>
    <dbReference type="NCBI Taxonomy" id="679257"/>
    <lineage>
        <taxon>Bacteria</taxon>
        <taxon>Pseudomonadati</taxon>
        <taxon>Bacteroidota</taxon>
        <taxon>Flavobacteriia</taxon>
        <taxon>Flavobacteriales</taxon>
        <taxon>Flavobacteriaceae</taxon>
        <taxon>Joostella</taxon>
    </lineage>
</organism>
<accession>A0ABS9J7J1</accession>
<dbReference type="SUPFAM" id="SSF82171">
    <property type="entry name" value="DPP6 N-terminal domain-like"/>
    <property type="match status" value="1"/>
</dbReference>
<dbReference type="EMBL" id="JAETXX010000017">
    <property type="protein sequence ID" value="MCF8716396.1"/>
    <property type="molecule type" value="Genomic_DNA"/>
</dbReference>